<dbReference type="PROSITE" id="PS51273">
    <property type="entry name" value="GATASE_TYPE_1"/>
    <property type="match status" value="1"/>
</dbReference>
<dbReference type="InterPro" id="IPR017926">
    <property type="entry name" value="GATASE"/>
</dbReference>
<accession>A0A918FE78</accession>
<dbReference type="PANTHER" id="PTHR42695">
    <property type="entry name" value="GLUTAMINE AMIDOTRANSFERASE YLR126C-RELATED"/>
    <property type="match status" value="1"/>
</dbReference>
<dbReference type="CDD" id="cd01741">
    <property type="entry name" value="GATase1_1"/>
    <property type="match status" value="1"/>
</dbReference>
<evidence type="ECO:0000313" key="4">
    <source>
        <dbReference type="Proteomes" id="UP000610303"/>
    </source>
</evidence>
<reference evidence="3" key="1">
    <citation type="journal article" date="2014" name="Int. J. Syst. Evol. Microbiol.">
        <title>Complete genome sequence of Corynebacterium casei LMG S-19264T (=DSM 44701T), isolated from a smear-ripened cheese.</title>
        <authorList>
            <consortium name="US DOE Joint Genome Institute (JGI-PGF)"/>
            <person name="Walter F."/>
            <person name="Albersmeier A."/>
            <person name="Kalinowski J."/>
            <person name="Ruckert C."/>
        </authorList>
    </citation>
    <scope>NUCLEOTIDE SEQUENCE</scope>
    <source>
        <strain evidence="3">JCM 3346</strain>
    </source>
</reference>
<dbReference type="Pfam" id="PF00117">
    <property type="entry name" value="GATase"/>
    <property type="match status" value="1"/>
</dbReference>
<organism evidence="3 4">
    <name type="scientific">Agromyces mediolanus</name>
    <name type="common">Corynebacterium mediolanum</name>
    <dbReference type="NCBI Taxonomy" id="41986"/>
    <lineage>
        <taxon>Bacteria</taxon>
        <taxon>Bacillati</taxon>
        <taxon>Actinomycetota</taxon>
        <taxon>Actinomycetes</taxon>
        <taxon>Micrococcales</taxon>
        <taxon>Microbacteriaceae</taxon>
        <taxon>Agromyces</taxon>
    </lineage>
</organism>
<dbReference type="GO" id="GO:0005829">
    <property type="term" value="C:cytosol"/>
    <property type="evidence" value="ECO:0007669"/>
    <property type="project" value="TreeGrafter"/>
</dbReference>
<name>A0A918FE78_AGRME</name>
<keyword evidence="4" id="KW-1185">Reference proteome</keyword>
<dbReference type="PANTHER" id="PTHR42695:SF5">
    <property type="entry name" value="GLUTAMINE AMIDOTRANSFERASE YLR126C-RELATED"/>
    <property type="match status" value="1"/>
</dbReference>
<dbReference type="InterPro" id="IPR029062">
    <property type="entry name" value="Class_I_gatase-like"/>
</dbReference>
<sequence length="265" mass="27566">MRAADDPATGNERPPTALAIRHVRFEDLGLFEPVLRERGYEVRYADVGAGEFDARAVADAELVVVLGGPIGVYEADDYPVLRAETAALAERLGRGAPTLGVCLGAQLLAVAAGAEVRATGAHEIGFAPLELSAAGLASPLARLAGVPVLHWHGDAFEIPAGAASLAATPGFPNQAFALGDTALALQFHLEADPARIDEWLIGHTHELRAVGADVRAIRADAARLGPELAVAGAAVLGDWLDRMPRPGAAGRTRSAERPRPQPSGQ</sequence>
<comment type="caution">
    <text evidence="3">The sequence shown here is derived from an EMBL/GenBank/DDBJ whole genome shotgun (WGS) entry which is preliminary data.</text>
</comment>
<dbReference type="Gene3D" id="3.40.50.880">
    <property type="match status" value="1"/>
</dbReference>
<evidence type="ECO:0000259" key="2">
    <source>
        <dbReference type="Pfam" id="PF00117"/>
    </source>
</evidence>
<feature type="region of interest" description="Disordered" evidence="1">
    <location>
        <begin position="243"/>
        <end position="265"/>
    </location>
</feature>
<dbReference type="AlphaFoldDB" id="A0A918FE78"/>
<dbReference type="Proteomes" id="UP000610303">
    <property type="component" value="Unassembled WGS sequence"/>
</dbReference>
<dbReference type="SUPFAM" id="SSF52317">
    <property type="entry name" value="Class I glutamine amidotransferase-like"/>
    <property type="match status" value="1"/>
</dbReference>
<evidence type="ECO:0000313" key="3">
    <source>
        <dbReference type="EMBL" id="GGR28108.1"/>
    </source>
</evidence>
<evidence type="ECO:0000256" key="1">
    <source>
        <dbReference type="SAM" id="MobiDB-lite"/>
    </source>
</evidence>
<gene>
    <name evidence="3" type="ORF">GCM10010196_22320</name>
</gene>
<dbReference type="InterPro" id="IPR044992">
    <property type="entry name" value="ChyE-like"/>
</dbReference>
<reference evidence="3" key="2">
    <citation type="submission" date="2020-09" db="EMBL/GenBank/DDBJ databases">
        <authorList>
            <person name="Sun Q."/>
            <person name="Ohkuma M."/>
        </authorList>
    </citation>
    <scope>NUCLEOTIDE SEQUENCE</scope>
    <source>
        <strain evidence="3">JCM 3346</strain>
    </source>
</reference>
<feature type="domain" description="Glutamine amidotransferase" evidence="2">
    <location>
        <begin position="36"/>
        <end position="196"/>
    </location>
</feature>
<dbReference type="NCBIfam" id="NF005458">
    <property type="entry name" value="PRK07053.1"/>
    <property type="match status" value="1"/>
</dbReference>
<proteinExistence type="predicted"/>
<dbReference type="EMBL" id="BMRJ01000002">
    <property type="protein sequence ID" value="GGR28108.1"/>
    <property type="molecule type" value="Genomic_DNA"/>
</dbReference>
<dbReference type="RefSeq" id="WP_189085433.1">
    <property type="nucleotide sequence ID" value="NZ_BMRJ01000002.1"/>
</dbReference>
<protein>
    <submittedName>
        <fullName evidence="3">GMP synthase</fullName>
    </submittedName>
</protein>